<keyword evidence="2" id="KW-1003">Cell membrane</keyword>
<dbReference type="RefSeq" id="WP_081331460.1">
    <property type="nucleotide sequence ID" value="NZ_JAQCZP010000033.1"/>
</dbReference>
<dbReference type="PANTHER" id="PTHR35007">
    <property type="entry name" value="INTEGRAL MEMBRANE PROTEIN-RELATED"/>
    <property type="match status" value="1"/>
</dbReference>
<organism evidence="8">
    <name type="scientific">Eisenbergiella tayi</name>
    <dbReference type="NCBI Taxonomy" id="1432052"/>
    <lineage>
        <taxon>Bacteria</taxon>
        <taxon>Bacillati</taxon>
        <taxon>Bacillota</taxon>
        <taxon>Clostridia</taxon>
        <taxon>Lachnospirales</taxon>
        <taxon>Lachnospiraceae</taxon>
        <taxon>Eisenbergiella</taxon>
    </lineage>
</organism>
<feature type="transmembrane region" description="Helical" evidence="6">
    <location>
        <begin position="86"/>
        <end position="111"/>
    </location>
</feature>
<evidence type="ECO:0000256" key="5">
    <source>
        <dbReference type="ARBA" id="ARBA00023136"/>
    </source>
</evidence>
<evidence type="ECO:0000256" key="6">
    <source>
        <dbReference type="SAM" id="Phobius"/>
    </source>
</evidence>
<dbReference type="PANTHER" id="PTHR35007:SF2">
    <property type="entry name" value="PILUS ASSEMBLE PROTEIN"/>
    <property type="match status" value="1"/>
</dbReference>
<feature type="transmembrane region" description="Helical" evidence="6">
    <location>
        <begin position="265"/>
        <end position="285"/>
    </location>
</feature>
<evidence type="ECO:0000256" key="3">
    <source>
        <dbReference type="ARBA" id="ARBA00022692"/>
    </source>
</evidence>
<dbReference type="GO" id="GO:0005886">
    <property type="term" value="C:plasma membrane"/>
    <property type="evidence" value="ECO:0007669"/>
    <property type="project" value="UniProtKB-SubCell"/>
</dbReference>
<protein>
    <submittedName>
        <fullName evidence="8">Bacterial type II secretion system protein F domain protein</fullName>
    </submittedName>
</protein>
<dbReference type="Proteomes" id="UP000094067">
    <property type="component" value="Unassembled WGS sequence"/>
</dbReference>
<dbReference type="Pfam" id="PF00482">
    <property type="entry name" value="T2SSF"/>
    <property type="match status" value="1"/>
</dbReference>
<name>A0A1E2ZZS8_9FIRM</name>
<dbReference type="OrthoDB" id="9793966at2"/>
<evidence type="ECO:0000256" key="4">
    <source>
        <dbReference type="ARBA" id="ARBA00022989"/>
    </source>
</evidence>
<feature type="transmembrane region" description="Helical" evidence="6">
    <location>
        <begin position="117"/>
        <end position="134"/>
    </location>
</feature>
<evidence type="ECO:0000313" key="8">
    <source>
        <dbReference type="EMBL" id="ODM02000.1"/>
    </source>
</evidence>
<dbReference type="AlphaFoldDB" id="A0A1E2ZZS8"/>
<feature type="domain" description="Type II secretion system protein GspF" evidence="7">
    <location>
        <begin position="157"/>
        <end position="283"/>
    </location>
</feature>
<sequence>MSSTFQMIMLMPATIFVLLWILLAAKYEKKFVSITQTLEKSGYPLYELFYIGFELLEMVRFNTKSDYARKKVKEMSEVYGRRYAEYYYYVQVGGQVTYAVTMVPVVFILAVLGNSPMALAFGIVLAFLCVWYLSEMFKDKLTARREELLADFPQVLSKLTLLVNSGMMLRNAWNRVANDGKGVLYQEMAAATAEMQNGISEPDAYRNFAERCGLKEMRKFSSLVTQSLAKGSGDLSYFLKDMSDEMWEMKKNMVKQKSEQANSKLLAPIVMIFLGILVMIMAPILGGL</sequence>
<comment type="caution">
    <text evidence="8">The sequence shown here is derived from an EMBL/GenBank/DDBJ whole genome shotgun (WGS) entry which is preliminary data.</text>
</comment>
<dbReference type="EMBL" id="MCGH01000005">
    <property type="protein sequence ID" value="ODM02000.1"/>
    <property type="molecule type" value="Genomic_DNA"/>
</dbReference>
<evidence type="ECO:0000259" key="7">
    <source>
        <dbReference type="Pfam" id="PF00482"/>
    </source>
</evidence>
<keyword evidence="3 6" id="KW-0812">Transmembrane</keyword>
<comment type="subcellular location">
    <subcellularLocation>
        <location evidence="1">Cell membrane</location>
        <topology evidence="1">Multi-pass membrane protein</topology>
    </subcellularLocation>
</comment>
<reference evidence="8" key="1">
    <citation type="submission" date="2016-07" db="EMBL/GenBank/DDBJ databases">
        <title>Characterization of isolates of Eisenbergiella tayi derived from blood cultures, using whole genome sequencing.</title>
        <authorList>
            <person name="Burdz T."/>
            <person name="Wiebe D."/>
            <person name="Huynh C."/>
            <person name="Bernard K."/>
        </authorList>
    </citation>
    <scope>NUCLEOTIDE SEQUENCE [LARGE SCALE GENOMIC DNA]</scope>
    <source>
        <strain evidence="8">NML 110608</strain>
    </source>
</reference>
<accession>A0A1E2ZZS8</accession>
<gene>
    <name evidence="8" type="ORF">BEI61_05999</name>
</gene>
<proteinExistence type="predicted"/>
<feature type="transmembrane region" description="Helical" evidence="6">
    <location>
        <begin position="6"/>
        <end position="25"/>
    </location>
</feature>
<keyword evidence="5 6" id="KW-0472">Membrane</keyword>
<evidence type="ECO:0000256" key="1">
    <source>
        <dbReference type="ARBA" id="ARBA00004651"/>
    </source>
</evidence>
<dbReference type="InterPro" id="IPR018076">
    <property type="entry name" value="T2SS_GspF_dom"/>
</dbReference>
<keyword evidence="4 6" id="KW-1133">Transmembrane helix</keyword>
<evidence type="ECO:0000256" key="2">
    <source>
        <dbReference type="ARBA" id="ARBA00022475"/>
    </source>
</evidence>